<sequence length="368" mass="42029">MLEMDDDPKTLCALLDALDETPMAQLHVQKSSEEQNKHSGCSCGLPAKKKRAVSSFARQRQRIFDLQQEIEQLEEVLKAQKRRKARSAIRREREELWKAIVWRQRRARVRAQALCVALRTHVDKRFRLDDDLARALLTQTRLQIPRPLDMNAFQTPVEEVFARLQHLSQHTHVAFAANCFNHGSLNFNHTEMVAHGRLETVIDSRKAWVVPFAVDDVHRSLWTFMERLYLMVPEPDYQADHQSSADSVVTSYFFPAKAGDPAYQAREITKNFCLSDGSSVIVSSFQADSMDSIDPDLSIYEVLWTRVRDVSSNDDPPLTQVQVSMRTIVRSEGTETLSKGVHQLMQALESESEVSQSHLEALLLTSRA</sequence>
<keyword evidence="3" id="KW-1185">Reference proteome</keyword>
<dbReference type="AlphaFoldDB" id="A0A8K1CBC8"/>
<comment type="caution">
    <text evidence="2">The sequence shown here is derived from an EMBL/GenBank/DDBJ whole genome shotgun (WGS) entry which is preliminary data.</text>
</comment>
<reference evidence="2" key="1">
    <citation type="submission" date="2019-03" db="EMBL/GenBank/DDBJ databases">
        <title>Long read genome sequence of the mycoparasitic Pythium oligandrum ATCC 38472 isolated from sugarbeet rhizosphere.</title>
        <authorList>
            <person name="Gaulin E."/>
        </authorList>
    </citation>
    <scope>NUCLEOTIDE SEQUENCE</scope>
    <source>
        <strain evidence="2">ATCC 38472_TT</strain>
    </source>
</reference>
<accession>A0A8K1CBC8</accession>
<feature type="coiled-coil region" evidence="1">
    <location>
        <begin position="56"/>
        <end position="90"/>
    </location>
</feature>
<evidence type="ECO:0000256" key="1">
    <source>
        <dbReference type="SAM" id="Coils"/>
    </source>
</evidence>
<dbReference type="Proteomes" id="UP000794436">
    <property type="component" value="Unassembled WGS sequence"/>
</dbReference>
<keyword evidence="1" id="KW-0175">Coiled coil</keyword>
<evidence type="ECO:0000313" key="2">
    <source>
        <dbReference type="EMBL" id="TMW59868.1"/>
    </source>
</evidence>
<name>A0A8K1CBC8_PYTOL</name>
<organism evidence="2 3">
    <name type="scientific">Pythium oligandrum</name>
    <name type="common">Mycoparasitic fungus</name>
    <dbReference type="NCBI Taxonomy" id="41045"/>
    <lineage>
        <taxon>Eukaryota</taxon>
        <taxon>Sar</taxon>
        <taxon>Stramenopiles</taxon>
        <taxon>Oomycota</taxon>
        <taxon>Peronosporomycetes</taxon>
        <taxon>Pythiales</taxon>
        <taxon>Pythiaceae</taxon>
        <taxon>Pythium</taxon>
    </lineage>
</organism>
<protein>
    <submittedName>
        <fullName evidence="2">Uncharacterized protein</fullName>
    </submittedName>
</protein>
<dbReference type="EMBL" id="SPLM01000109">
    <property type="protein sequence ID" value="TMW59868.1"/>
    <property type="molecule type" value="Genomic_DNA"/>
</dbReference>
<evidence type="ECO:0000313" key="3">
    <source>
        <dbReference type="Proteomes" id="UP000794436"/>
    </source>
</evidence>
<gene>
    <name evidence="2" type="ORF">Poli38472_004937</name>
</gene>
<proteinExistence type="predicted"/>